<sequence>MSHAEEYVDFDELHPIDIVETLAAHHAWDFDRIADDQIAMSIEGQWRSYTITLAWSSYDETLRMICTFDMEPPEGTLPKLYETLNLVNDRCWAGAFTYWASQKLMVYRYGLVLAGEQLASADQIACMVDAAVAASERYYPAFQLALWSDSSPEQAMSVAICETFGRA</sequence>
<protein>
    <submittedName>
        <fullName evidence="1">YbjN domain-containing protein</fullName>
    </submittedName>
</protein>
<dbReference type="AlphaFoldDB" id="A0A8F6TZW0"/>
<dbReference type="CDD" id="cd17033">
    <property type="entry name" value="DR1245-like"/>
    <property type="match status" value="1"/>
</dbReference>
<organism evidence="1 2">
    <name type="scientific">Gymnodinialimonas ceratoperidinii</name>
    <dbReference type="NCBI Taxonomy" id="2856823"/>
    <lineage>
        <taxon>Bacteria</taxon>
        <taxon>Pseudomonadati</taxon>
        <taxon>Pseudomonadota</taxon>
        <taxon>Alphaproteobacteria</taxon>
        <taxon>Rhodobacterales</taxon>
        <taxon>Paracoccaceae</taxon>
        <taxon>Gymnodinialimonas</taxon>
    </lineage>
</organism>
<evidence type="ECO:0000313" key="2">
    <source>
        <dbReference type="Proteomes" id="UP000825009"/>
    </source>
</evidence>
<accession>A0A8F6TZW0</accession>
<name>A0A8F6TZW0_9RHOB</name>
<gene>
    <name evidence="1" type="ORF">KYE46_06015</name>
</gene>
<dbReference type="Proteomes" id="UP000825009">
    <property type="component" value="Chromosome"/>
</dbReference>
<dbReference type="EMBL" id="CP079194">
    <property type="protein sequence ID" value="QXT40787.1"/>
    <property type="molecule type" value="Genomic_DNA"/>
</dbReference>
<reference evidence="1 2" key="1">
    <citation type="submission" date="2021-07" db="EMBL/GenBank/DDBJ databases">
        <title>A novel Jannaschia species isolated from marine dinoflagellate Ceratoperidinium margalefii.</title>
        <authorList>
            <person name="Jiang Y."/>
            <person name="Li Z."/>
        </authorList>
    </citation>
    <scope>NUCLEOTIDE SEQUENCE [LARGE SCALE GENOMIC DNA]</scope>
    <source>
        <strain evidence="1 2">J12C1-MA-4</strain>
    </source>
</reference>
<keyword evidence="2" id="KW-1185">Reference proteome</keyword>
<proteinExistence type="predicted"/>
<dbReference type="Pfam" id="PF10722">
    <property type="entry name" value="YbjN"/>
    <property type="match status" value="1"/>
</dbReference>
<dbReference type="InterPro" id="IPR019660">
    <property type="entry name" value="Put_sensory_transdc_reg_YbjN"/>
</dbReference>
<evidence type="ECO:0000313" key="1">
    <source>
        <dbReference type="EMBL" id="QXT40787.1"/>
    </source>
</evidence>
<dbReference type="KEGG" id="gce:KYE46_06015"/>
<dbReference type="RefSeq" id="WP_219004165.1">
    <property type="nucleotide sequence ID" value="NZ_CP079194.1"/>
</dbReference>